<reference evidence="3 4" key="1">
    <citation type="journal article" date="2009" name="Appl. Environ. Microbiol.">
        <title>Three genomes from the phylum Acidobacteria provide insight into the lifestyles of these microorganisms in soils.</title>
        <authorList>
            <person name="Ward N.L."/>
            <person name="Challacombe J.F."/>
            <person name="Janssen P.H."/>
            <person name="Henrissat B."/>
            <person name="Coutinho P.M."/>
            <person name="Wu M."/>
            <person name="Xie G."/>
            <person name="Haft D.H."/>
            <person name="Sait M."/>
            <person name="Badger J."/>
            <person name="Barabote R.D."/>
            <person name="Bradley B."/>
            <person name="Brettin T.S."/>
            <person name="Brinkac L.M."/>
            <person name="Bruce D."/>
            <person name="Creasy T."/>
            <person name="Daugherty S.C."/>
            <person name="Davidsen T.M."/>
            <person name="DeBoy R.T."/>
            <person name="Detter J.C."/>
            <person name="Dodson R.J."/>
            <person name="Durkin A.S."/>
            <person name="Ganapathy A."/>
            <person name="Gwinn-Giglio M."/>
            <person name="Han C.S."/>
            <person name="Khouri H."/>
            <person name="Kiss H."/>
            <person name="Kothari S.P."/>
            <person name="Madupu R."/>
            <person name="Nelson K.E."/>
            <person name="Nelson W.C."/>
            <person name="Paulsen I."/>
            <person name="Penn K."/>
            <person name="Ren Q."/>
            <person name="Rosovitz M.J."/>
            <person name="Selengut J.D."/>
            <person name="Shrivastava S."/>
            <person name="Sullivan S.A."/>
            <person name="Tapia R."/>
            <person name="Thompson L.S."/>
            <person name="Watkins K.L."/>
            <person name="Yang Q."/>
            <person name="Yu C."/>
            <person name="Zafar N."/>
            <person name="Zhou L."/>
            <person name="Kuske C.R."/>
        </authorList>
    </citation>
    <scope>NUCLEOTIDE SEQUENCE [LARGE SCALE GENOMIC DNA]</scope>
    <source>
        <strain evidence="3 4">Ellin345</strain>
    </source>
</reference>
<dbReference type="PANTHER" id="PTHR34136:SF1">
    <property type="entry name" value="UDP-N-ACETYL-D-MANNOSAMINURONIC ACID TRANSFERASE"/>
    <property type="match status" value="1"/>
</dbReference>
<sequence length="274" mass="30999">MSHLGESRKANVFGVAIEPVNMQLAVLRVIEALRDPPSYVCLAGAHGIVEARRNIELARAYRDASFVLPDGMPTVWIGRHQGFVSMDRVFGPEFMFAVFQASEGTGARHFLYGGEVGVAQELQSSLKKRFPKSNIVGTYTPPFRSLSQTEETDLEQMLRVVRPDFMWIGLSTPKQEIFMRKYRDMLPVKIMIGVGAAFDFHTGRLTDSPTWVKRSGLQWLHRLIQEPRRLWRRYLRTNSIFLCLAMLELAGSERPRILPVAKPAAGVLDDPLVE</sequence>
<accession>Q1ITA3</accession>
<proteinExistence type="predicted"/>
<evidence type="ECO:0000313" key="3">
    <source>
        <dbReference type="EMBL" id="ABF39897.1"/>
    </source>
</evidence>
<dbReference type="STRING" id="204669.Acid345_0894"/>
<evidence type="ECO:0000313" key="4">
    <source>
        <dbReference type="Proteomes" id="UP000002432"/>
    </source>
</evidence>
<keyword evidence="4" id="KW-1185">Reference proteome</keyword>
<dbReference type="eggNOG" id="COG1922">
    <property type="taxonomic scope" value="Bacteria"/>
</dbReference>
<dbReference type="PANTHER" id="PTHR34136">
    <property type="match status" value="1"/>
</dbReference>
<gene>
    <name evidence="3" type="ordered locus">Acid345_0894</name>
</gene>
<name>Q1ITA3_KORVE</name>
<dbReference type="OrthoDB" id="9771846at2"/>
<dbReference type="EMBL" id="CP000360">
    <property type="protein sequence ID" value="ABF39897.1"/>
    <property type="molecule type" value="Genomic_DNA"/>
</dbReference>
<evidence type="ECO:0000256" key="1">
    <source>
        <dbReference type="ARBA" id="ARBA00022676"/>
    </source>
</evidence>
<dbReference type="RefSeq" id="WP_011521699.1">
    <property type="nucleotide sequence ID" value="NC_008009.1"/>
</dbReference>
<evidence type="ECO:0000256" key="2">
    <source>
        <dbReference type="ARBA" id="ARBA00022679"/>
    </source>
</evidence>
<dbReference type="AlphaFoldDB" id="Q1ITA3"/>
<dbReference type="Proteomes" id="UP000002432">
    <property type="component" value="Chromosome"/>
</dbReference>
<dbReference type="HOGENOM" id="CLU_063203_2_0_0"/>
<organism evidence="3 4">
    <name type="scientific">Koribacter versatilis (strain Ellin345)</name>
    <dbReference type="NCBI Taxonomy" id="204669"/>
    <lineage>
        <taxon>Bacteria</taxon>
        <taxon>Pseudomonadati</taxon>
        <taxon>Acidobacteriota</taxon>
        <taxon>Terriglobia</taxon>
        <taxon>Terriglobales</taxon>
        <taxon>Candidatus Korobacteraceae</taxon>
        <taxon>Candidatus Korobacter</taxon>
    </lineage>
</organism>
<dbReference type="InterPro" id="IPR004629">
    <property type="entry name" value="WecG_TagA_CpsF"/>
</dbReference>
<keyword evidence="2 3" id="KW-0808">Transferase</keyword>
<dbReference type="Pfam" id="PF03808">
    <property type="entry name" value="Glyco_tran_WecG"/>
    <property type="match status" value="1"/>
</dbReference>
<dbReference type="EnsemblBacteria" id="ABF39897">
    <property type="protein sequence ID" value="ABF39897"/>
    <property type="gene ID" value="Acid345_0894"/>
</dbReference>
<dbReference type="KEGG" id="aba:Acid345_0894"/>
<dbReference type="CDD" id="cd06533">
    <property type="entry name" value="Glyco_transf_WecG_TagA"/>
    <property type="match status" value="1"/>
</dbReference>
<dbReference type="NCBIfam" id="TIGR00696">
    <property type="entry name" value="wecG_tagA_cpsF"/>
    <property type="match status" value="1"/>
</dbReference>
<keyword evidence="1" id="KW-0328">Glycosyltransferase</keyword>
<dbReference type="GO" id="GO:0016758">
    <property type="term" value="F:hexosyltransferase activity"/>
    <property type="evidence" value="ECO:0007669"/>
    <property type="project" value="TreeGrafter"/>
</dbReference>
<dbReference type="CAZy" id="GT26">
    <property type="family name" value="Glycosyltransferase Family 26"/>
</dbReference>
<protein>
    <submittedName>
        <fullName evidence="3">Glycosyl transferase, WecB/TagA/CpsF family</fullName>
    </submittedName>
</protein>